<evidence type="ECO:0000256" key="7">
    <source>
        <dbReference type="SAM" id="Phobius"/>
    </source>
</evidence>
<feature type="domain" description="Rhodopsin" evidence="8">
    <location>
        <begin position="20"/>
        <end position="259"/>
    </location>
</feature>
<feature type="transmembrane region" description="Helical" evidence="7">
    <location>
        <begin position="161"/>
        <end position="183"/>
    </location>
</feature>
<keyword evidence="3 7" id="KW-1133">Transmembrane helix</keyword>
<feature type="transmembrane region" description="Helical" evidence="7">
    <location>
        <begin position="6"/>
        <end position="24"/>
    </location>
</feature>
<accession>A0A1V6PJF7</accession>
<comment type="similarity">
    <text evidence="5">Belongs to the SAT4 family.</text>
</comment>
<dbReference type="InterPro" id="IPR052337">
    <property type="entry name" value="SAT4-like"/>
</dbReference>
<dbReference type="PANTHER" id="PTHR33048">
    <property type="entry name" value="PTH11-LIKE INTEGRAL MEMBRANE PROTEIN (AFU_ORTHOLOGUE AFUA_5G11245)"/>
    <property type="match status" value="1"/>
</dbReference>
<evidence type="ECO:0000256" key="2">
    <source>
        <dbReference type="ARBA" id="ARBA00022692"/>
    </source>
</evidence>
<gene>
    <name evidence="9" type="ORF">PENDEC_c003G07006</name>
</gene>
<evidence type="ECO:0000256" key="5">
    <source>
        <dbReference type="ARBA" id="ARBA00038359"/>
    </source>
</evidence>
<dbReference type="AlphaFoldDB" id="A0A1V6PJF7"/>
<evidence type="ECO:0000313" key="10">
    <source>
        <dbReference type="Proteomes" id="UP000191522"/>
    </source>
</evidence>
<evidence type="ECO:0000256" key="4">
    <source>
        <dbReference type="ARBA" id="ARBA00023136"/>
    </source>
</evidence>
<evidence type="ECO:0000256" key="3">
    <source>
        <dbReference type="ARBA" id="ARBA00022989"/>
    </source>
</evidence>
<organism evidence="9 10">
    <name type="scientific">Penicillium decumbens</name>
    <dbReference type="NCBI Taxonomy" id="69771"/>
    <lineage>
        <taxon>Eukaryota</taxon>
        <taxon>Fungi</taxon>
        <taxon>Dikarya</taxon>
        <taxon>Ascomycota</taxon>
        <taxon>Pezizomycotina</taxon>
        <taxon>Eurotiomycetes</taxon>
        <taxon>Eurotiomycetidae</taxon>
        <taxon>Eurotiales</taxon>
        <taxon>Aspergillaceae</taxon>
        <taxon>Penicillium</taxon>
    </lineage>
</organism>
<dbReference type="STRING" id="69771.A0A1V6PJF7"/>
<evidence type="ECO:0000256" key="1">
    <source>
        <dbReference type="ARBA" id="ARBA00004141"/>
    </source>
</evidence>
<dbReference type="Pfam" id="PF20684">
    <property type="entry name" value="Fung_rhodopsin"/>
    <property type="match status" value="1"/>
</dbReference>
<dbReference type="GO" id="GO:0016020">
    <property type="term" value="C:membrane"/>
    <property type="evidence" value="ECO:0007669"/>
    <property type="project" value="UniProtKB-SubCell"/>
</dbReference>
<keyword evidence="10" id="KW-1185">Reference proteome</keyword>
<feature type="transmembrane region" description="Helical" evidence="7">
    <location>
        <begin position="36"/>
        <end position="59"/>
    </location>
</feature>
<evidence type="ECO:0000256" key="6">
    <source>
        <dbReference type="SAM" id="MobiDB-lite"/>
    </source>
</evidence>
<keyword evidence="2 7" id="KW-0812">Transmembrane</keyword>
<evidence type="ECO:0000313" key="9">
    <source>
        <dbReference type="EMBL" id="OQD76837.1"/>
    </source>
</evidence>
<sequence>MHSLPIATVFTILAILFVLVRLWTRIGLVKSPGYDDLFITLALSSSITFYALLIVQRANGLGTSNQDLSPDVRQNQMRYLWLSIPFYNLSLILSKLSVLVFYARVFRYRNFLIANYILMTFLIISGLWMVISSFAFCVPVSRFWTGNLAHDKHCLPVGPVWYANAIMHIFTEVMILVLPMSILSKLKLPKRKRAGVMLIFGVGIIVISISSARLYELTNMVNRHDYTKTNQEAAVWSSLETNISIICACLPLLYPFISRILSFFFRPRPLHSSPASERASNTTQLTSSHHPYKTSFFDSGIGPDGGIFYNNIFYSGHSGYSASIAKVDPEMNTKGDLESDPDAIRVVRELRIGSDFLAPSPTLVPDRSSVRDFETGRSSGSGSGRTWNDSVERDLGDFEFPDYQAQ</sequence>
<dbReference type="EMBL" id="MDYL01000003">
    <property type="protein sequence ID" value="OQD76837.1"/>
    <property type="molecule type" value="Genomic_DNA"/>
</dbReference>
<feature type="transmembrane region" description="Helical" evidence="7">
    <location>
        <begin position="115"/>
        <end position="141"/>
    </location>
</feature>
<dbReference type="OrthoDB" id="10017208at2759"/>
<keyword evidence="4 7" id="KW-0472">Membrane</keyword>
<protein>
    <recommendedName>
        <fullName evidence="8">Rhodopsin domain-containing protein</fullName>
    </recommendedName>
</protein>
<reference evidence="10" key="1">
    <citation type="journal article" date="2017" name="Nat. Microbiol.">
        <title>Global analysis of biosynthetic gene clusters reveals vast potential of secondary metabolite production in Penicillium species.</title>
        <authorList>
            <person name="Nielsen J.C."/>
            <person name="Grijseels S."/>
            <person name="Prigent S."/>
            <person name="Ji B."/>
            <person name="Dainat J."/>
            <person name="Nielsen K.F."/>
            <person name="Frisvad J.C."/>
            <person name="Workman M."/>
            <person name="Nielsen J."/>
        </authorList>
    </citation>
    <scope>NUCLEOTIDE SEQUENCE [LARGE SCALE GENOMIC DNA]</scope>
    <source>
        <strain evidence="10">IBT 11843</strain>
    </source>
</reference>
<feature type="transmembrane region" description="Helical" evidence="7">
    <location>
        <begin position="79"/>
        <end position="103"/>
    </location>
</feature>
<dbReference type="OMA" id="QLFWLWL"/>
<feature type="transmembrane region" description="Helical" evidence="7">
    <location>
        <begin position="235"/>
        <end position="257"/>
    </location>
</feature>
<dbReference type="Proteomes" id="UP000191522">
    <property type="component" value="Unassembled WGS sequence"/>
</dbReference>
<feature type="transmembrane region" description="Helical" evidence="7">
    <location>
        <begin position="195"/>
        <end position="215"/>
    </location>
</feature>
<evidence type="ECO:0000259" key="8">
    <source>
        <dbReference type="Pfam" id="PF20684"/>
    </source>
</evidence>
<dbReference type="InterPro" id="IPR049326">
    <property type="entry name" value="Rhodopsin_dom_fungi"/>
</dbReference>
<feature type="region of interest" description="Disordered" evidence="6">
    <location>
        <begin position="361"/>
        <end position="406"/>
    </location>
</feature>
<dbReference type="PANTHER" id="PTHR33048:SF47">
    <property type="entry name" value="INTEGRAL MEMBRANE PROTEIN-RELATED"/>
    <property type="match status" value="1"/>
</dbReference>
<comment type="caution">
    <text evidence="9">The sequence shown here is derived from an EMBL/GenBank/DDBJ whole genome shotgun (WGS) entry which is preliminary data.</text>
</comment>
<proteinExistence type="inferred from homology"/>
<comment type="subcellular location">
    <subcellularLocation>
        <location evidence="1">Membrane</location>
        <topology evidence="1">Multi-pass membrane protein</topology>
    </subcellularLocation>
</comment>
<name>A0A1V6PJF7_PENDC</name>